<comment type="caution">
    <text evidence="4">The sequence shown here is derived from an EMBL/GenBank/DDBJ whole genome shotgun (WGS) entry which is preliminary data.</text>
</comment>
<feature type="compositionally biased region" description="Basic and acidic residues" evidence="2">
    <location>
        <begin position="159"/>
        <end position="169"/>
    </location>
</feature>
<dbReference type="SMART" id="SM00355">
    <property type="entry name" value="ZnF_C2H2"/>
    <property type="match status" value="5"/>
</dbReference>
<dbReference type="GO" id="GO:0005634">
    <property type="term" value="C:nucleus"/>
    <property type="evidence" value="ECO:0007669"/>
    <property type="project" value="InterPro"/>
</dbReference>
<feature type="region of interest" description="Disordered" evidence="2">
    <location>
        <begin position="62"/>
        <end position="184"/>
    </location>
</feature>
<gene>
    <name evidence="4" type="ORF">O3M35_010216</name>
</gene>
<dbReference type="GO" id="GO:0008270">
    <property type="term" value="F:zinc ion binding"/>
    <property type="evidence" value="ECO:0007669"/>
    <property type="project" value="UniProtKB-KW"/>
</dbReference>
<evidence type="ECO:0000313" key="4">
    <source>
        <dbReference type="EMBL" id="KAK9503713.1"/>
    </source>
</evidence>
<sequence length="566" mass="63759">MIVSEDIYNNSSQSNSNMNCGLQYDSRHSVFPGLSMETHWMGHHALASVKQEPRDEHEYGFVKNDKSSFSSPLTPPGLNAAYSFPTPQSEYTGSSSPGPESYTTKQTATSTTQCGVTLNNNDGCGESAVSIEPIPTPKSDGGKSSPRLTPPGSISSPSHGDHSEKHDNQDGGSQSSNSENEYYENGDSLRRLQMALQRTGMMSQFNEHLMAHETKCNICDYNGETCDKLREHMKVVHDCDEDMWAEDEPGLNTPKVNSQGKVKTFRCKQCEFSAVTKLEFWEHSRSHIKQERLLTCPNCNDCTYATKYCHSLKLHLRKYGHGPAMVLNPDGSPNPLPIVDVYGTRRGPKQKSKHHRGDNHEKQRSASPQQSFSQPQAPQSPQQQQQQMTMPIFNPYSLLPTQMPYYNILNGFNAPPSPKEETKTPLDLTCAERVDDTPPETPVLKNRRKGKAFKLERIAIRLQQQSEEDEEPEELITKPDIYVDQQQCKSPDIKSCEADSEQKQDLPQKPDNYNCTYCDISFKDIVMYTMHMGYHGYQDPFTCNMCGQQTTDKVAFFLHIARTSHS</sequence>
<dbReference type="Gene3D" id="3.30.160.60">
    <property type="entry name" value="Classic Zinc Finger"/>
    <property type="match status" value="2"/>
</dbReference>
<dbReference type="GO" id="GO:0006357">
    <property type="term" value="P:regulation of transcription by RNA polymerase II"/>
    <property type="evidence" value="ECO:0007669"/>
    <property type="project" value="TreeGrafter"/>
</dbReference>
<dbReference type="AlphaFoldDB" id="A0AAW1CY25"/>
<keyword evidence="1" id="KW-0863">Zinc-finger</keyword>
<evidence type="ECO:0000313" key="5">
    <source>
        <dbReference type="Proteomes" id="UP001461498"/>
    </source>
</evidence>
<organism evidence="4 5">
    <name type="scientific">Rhynocoris fuscipes</name>
    <dbReference type="NCBI Taxonomy" id="488301"/>
    <lineage>
        <taxon>Eukaryota</taxon>
        <taxon>Metazoa</taxon>
        <taxon>Ecdysozoa</taxon>
        <taxon>Arthropoda</taxon>
        <taxon>Hexapoda</taxon>
        <taxon>Insecta</taxon>
        <taxon>Pterygota</taxon>
        <taxon>Neoptera</taxon>
        <taxon>Paraneoptera</taxon>
        <taxon>Hemiptera</taxon>
        <taxon>Heteroptera</taxon>
        <taxon>Panheteroptera</taxon>
        <taxon>Cimicomorpha</taxon>
        <taxon>Reduviidae</taxon>
        <taxon>Harpactorinae</taxon>
        <taxon>Harpactorini</taxon>
        <taxon>Rhynocoris</taxon>
    </lineage>
</organism>
<feature type="region of interest" description="Disordered" evidence="2">
    <location>
        <begin position="326"/>
        <end position="387"/>
    </location>
</feature>
<evidence type="ECO:0000256" key="1">
    <source>
        <dbReference type="PROSITE-ProRule" id="PRU00042"/>
    </source>
</evidence>
<dbReference type="Proteomes" id="UP001461498">
    <property type="component" value="Unassembled WGS sequence"/>
</dbReference>
<dbReference type="GO" id="GO:0000977">
    <property type="term" value="F:RNA polymerase II transcription regulatory region sequence-specific DNA binding"/>
    <property type="evidence" value="ECO:0007669"/>
    <property type="project" value="TreeGrafter"/>
</dbReference>
<feature type="compositionally biased region" description="Polar residues" evidence="2">
    <location>
        <begin position="85"/>
        <end position="102"/>
    </location>
</feature>
<dbReference type="PROSITE" id="PS50157">
    <property type="entry name" value="ZINC_FINGER_C2H2_2"/>
    <property type="match status" value="2"/>
</dbReference>
<accession>A0AAW1CY25</accession>
<dbReference type="InterPro" id="IPR036236">
    <property type="entry name" value="Znf_C2H2_sf"/>
</dbReference>
<protein>
    <recommendedName>
        <fullName evidence="3">C2H2-type domain-containing protein</fullName>
    </recommendedName>
</protein>
<dbReference type="EMBL" id="JAPXFL010000007">
    <property type="protein sequence ID" value="KAK9503713.1"/>
    <property type="molecule type" value="Genomic_DNA"/>
</dbReference>
<dbReference type="PANTHER" id="PTHR47034">
    <property type="entry name" value="ZINC FINGER TRANSCRIPTION FACTOR TRPS1"/>
    <property type="match status" value="1"/>
</dbReference>
<dbReference type="PROSITE" id="PS00028">
    <property type="entry name" value="ZINC_FINGER_C2H2_1"/>
    <property type="match status" value="1"/>
</dbReference>
<feature type="compositionally biased region" description="Low complexity" evidence="2">
    <location>
        <begin position="170"/>
        <end position="184"/>
    </location>
</feature>
<feature type="domain" description="C2H2-type" evidence="3">
    <location>
        <begin position="513"/>
        <end position="540"/>
    </location>
</feature>
<dbReference type="SUPFAM" id="SSF57667">
    <property type="entry name" value="beta-beta-alpha zinc fingers"/>
    <property type="match status" value="1"/>
</dbReference>
<proteinExistence type="predicted"/>
<feature type="compositionally biased region" description="Basic residues" evidence="2">
    <location>
        <begin position="346"/>
        <end position="357"/>
    </location>
</feature>
<dbReference type="GO" id="GO:0003700">
    <property type="term" value="F:DNA-binding transcription factor activity"/>
    <property type="evidence" value="ECO:0007669"/>
    <property type="project" value="InterPro"/>
</dbReference>
<evidence type="ECO:0000259" key="3">
    <source>
        <dbReference type="PROSITE" id="PS50157"/>
    </source>
</evidence>
<feature type="compositionally biased region" description="Polar residues" evidence="2">
    <location>
        <begin position="113"/>
        <end position="122"/>
    </location>
</feature>
<dbReference type="InterPro" id="IPR013087">
    <property type="entry name" value="Znf_C2H2_type"/>
</dbReference>
<reference evidence="4 5" key="1">
    <citation type="submission" date="2022-12" db="EMBL/GenBank/DDBJ databases">
        <title>Chromosome-level genome assembly of true bugs.</title>
        <authorList>
            <person name="Ma L."/>
            <person name="Li H."/>
        </authorList>
    </citation>
    <scope>NUCLEOTIDE SEQUENCE [LARGE SCALE GENOMIC DNA]</scope>
    <source>
        <strain evidence="4">Lab_2022b</strain>
    </source>
</reference>
<feature type="domain" description="C2H2-type" evidence="3">
    <location>
        <begin position="541"/>
        <end position="566"/>
    </location>
</feature>
<dbReference type="PANTHER" id="PTHR47034:SF1">
    <property type="entry name" value="ZINC FINGER TRANSCRIPTION FACTOR TRPS1"/>
    <property type="match status" value="1"/>
</dbReference>
<evidence type="ECO:0000256" key="2">
    <source>
        <dbReference type="SAM" id="MobiDB-lite"/>
    </source>
</evidence>
<keyword evidence="5" id="KW-1185">Reference proteome</keyword>
<feature type="compositionally biased region" description="Low complexity" evidence="2">
    <location>
        <begin position="365"/>
        <end position="387"/>
    </location>
</feature>
<keyword evidence="1" id="KW-0479">Metal-binding</keyword>
<feature type="compositionally biased region" description="Low complexity" evidence="2">
    <location>
        <begin position="103"/>
        <end position="112"/>
    </location>
</feature>
<keyword evidence="1" id="KW-0862">Zinc</keyword>
<name>A0AAW1CY25_9HEMI</name>
<dbReference type="InterPro" id="IPR028440">
    <property type="entry name" value="TRPS1"/>
</dbReference>